<evidence type="ECO:0000256" key="5">
    <source>
        <dbReference type="ARBA" id="ARBA00013198"/>
    </source>
</evidence>
<dbReference type="PANTHER" id="PTHR11054">
    <property type="entry name" value="6-PHOSPHOGLUCONOLACTONASE"/>
    <property type="match status" value="1"/>
</dbReference>
<dbReference type="AlphaFoldDB" id="A0A222FKD8"/>
<dbReference type="PANTHER" id="PTHR11054:SF0">
    <property type="entry name" value="6-PHOSPHOGLUCONOLACTONASE"/>
    <property type="match status" value="1"/>
</dbReference>
<dbReference type="Gene3D" id="3.40.50.1360">
    <property type="match status" value="1"/>
</dbReference>
<proteinExistence type="inferred from homology"/>
<evidence type="ECO:0000256" key="2">
    <source>
        <dbReference type="ARBA" id="ARBA00002681"/>
    </source>
</evidence>
<dbReference type="InterPro" id="IPR005900">
    <property type="entry name" value="6-phosphogluconolactonase_DevB"/>
</dbReference>
<organism evidence="9 10">
    <name type="scientific">Bacterioplanes sanyensis</name>
    <dbReference type="NCBI Taxonomy" id="1249553"/>
    <lineage>
        <taxon>Bacteria</taxon>
        <taxon>Pseudomonadati</taxon>
        <taxon>Pseudomonadota</taxon>
        <taxon>Gammaproteobacteria</taxon>
        <taxon>Oceanospirillales</taxon>
        <taxon>Oceanospirillaceae</taxon>
        <taxon>Bacterioplanes</taxon>
    </lineage>
</organism>
<dbReference type="InterPro" id="IPR037171">
    <property type="entry name" value="NagB/RpiA_transferase-like"/>
</dbReference>
<evidence type="ECO:0000256" key="4">
    <source>
        <dbReference type="ARBA" id="ARBA00010662"/>
    </source>
</evidence>
<evidence type="ECO:0000256" key="6">
    <source>
        <dbReference type="ARBA" id="ARBA00020337"/>
    </source>
</evidence>
<dbReference type="NCBIfam" id="TIGR01198">
    <property type="entry name" value="pgl"/>
    <property type="match status" value="1"/>
</dbReference>
<dbReference type="Proteomes" id="UP000202440">
    <property type="component" value="Chromosome"/>
</dbReference>
<comment type="catalytic activity">
    <reaction evidence="1 7">
        <text>6-phospho-D-glucono-1,5-lactone + H2O = 6-phospho-D-gluconate + H(+)</text>
        <dbReference type="Rhea" id="RHEA:12556"/>
        <dbReference type="ChEBI" id="CHEBI:15377"/>
        <dbReference type="ChEBI" id="CHEBI:15378"/>
        <dbReference type="ChEBI" id="CHEBI:57955"/>
        <dbReference type="ChEBI" id="CHEBI:58759"/>
        <dbReference type="EC" id="3.1.1.31"/>
    </reaction>
</comment>
<dbReference type="RefSeq" id="WP_094060656.1">
    <property type="nucleotide sequence ID" value="NZ_CP022530.1"/>
</dbReference>
<evidence type="ECO:0000256" key="1">
    <source>
        <dbReference type="ARBA" id="ARBA00000832"/>
    </source>
</evidence>
<dbReference type="EC" id="3.1.1.31" evidence="5 7"/>
<feature type="domain" description="Glucosamine/galactosamine-6-phosphate isomerase" evidence="8">
    <location>
        <begin position="9"/>
        <end position="203"/>
    </location>
</feature>
<evidence type="ECO:0000259" key="8">
    <source>
        <dbReference type="Pfam" id="PF01182"/>
    </source>
</evidence>
<dbReference type="GO" id="GO:0017057">
    <property type="term" value="F:6-phosphogluconolactonase activity"/>
    <property type="evidence" value="ECO:0007669"/>
    <property type="project" value="UniProtKB-UniRule"/>
</dbReference>
<comment type="similarity">
    <text evidence="4 7">Belongs to the glucosamine/galactosamine-6-phosphate isomerase family. 6-phosphogluconolactonase subfamily.</text>
</comment>
<keyword evidence="10" id="KW-1185">Reference proteome</keyword>
<dbReference type="GO" id="GO:0005975">
    <property type="term" value="P:carbohydrate metabolic process"/>
    <property type="evidence" value="ECO:0007669"/>
    <property type="project" value="UniProtKB-UniRule"/>
</dbReference>
<comment type="function">
    <text evidence="2 7">Hydrolysis of 6-phosphogluconolactone to 6-phosphogluconate.</text>
</comment>
<evidence type="ECO:0000256" key="7">
    <source>
        <dbReference type="RuleBase" id="RU365095"/>
    </source>
</evidence>
<evidence type="ECO:0000313" key="9">
    <source>
        <dbReference type="EMBL" id="ASP39478.1"/>
    </source>
</evidence>
<protein>
    <recommendedName>
        <fullName evidence="6 7">6-phosphogluconolactonase</fullName>
        <shortName evidence="7">6PGL</shortName>
        <ecNumber evidence="5 7">3.1.1.31</ecNumber>
    </recommendedName>
</protein>
<dbReference type="InterPro" id="IPR006148">
    <property type="entry name" value="Glc/Gal-6P_isomerase"/>
</dbReference>
<keyword evidence="7" id="KW-0378">Hydrolase</keyword>
<dbReference type="UniPathway" id="UPA00115">
    <property type="reaction ID" value="UER00409"/>
</dbReference>
<comment type="pathway">
    <text evidence="3 7">Carbohydrate degradation; pentose phosphate pathway; D-ribulose 5-phosphate from D-glucose 6-phosphate (oxidative stage): step 2/3.</text>
</comment>
<dbReference type="InterPro" id="IPR039104">
    <property type="entry name" value="6PGL"/>
</dbReference>
<accession>A0A222FKD8</accession>
<gene>
    <name evidence="7 9" type="primary">pgl</name>
    <name evidence="9" type="ORF">CHH28_12700</name>
</gene>
<name>A0A222FKD8_9GAMM</name>
<dbReference type="KEGG" id="bsan:CHH28_12700"/>
<dbReference type="GO" id="GO:0006098">
    <property type="term" value="P:pentose-phosphate shunt"/>
    <property type="evidence" value="ECO:0007669"/>
    <property type="project" value="UniProtKB-UniPathway"/>
</dbReference>
<evidence type="ECO:0000256" key="3">
    <source>
        <dbReference type="ARBA" id="ARBA00004961"/>
    </source>
</evidence>
<dbReference type="OrthoDB" id="9810967at2"/>
<dbReference type="CDD" id="cd01400">
    <property type="entry name" value="6PGL"/>
    <property type="match status" value="1"/>
</dbReference>
<dbReference type="EMBL" id="CP022530">
    <property type="protein sequence ID" value="ASP39478.1"/>
    <property type="molecule type" value="Genomic_DNA"/>
</dbReference>
<dbReference type="SUPFAM" id="SSF100950">
    <property type="entry name" value="NagB/RpiA/CoA transferase-like"/>
    <property type="match status" value="1"/>
</dbReference>
<evidence type="ECO:0000313" key="10">
    <source>
        <dbReference type="Proteomes" id="UP000202440"/>
    </source>
</evidence>
<dbReference type="Pfam" id="PF01182">
    <property type="entry name" value="Glucosamine_iso"/>
    <property type="match status" value="1"/>
</dbReference>
<sequence>MIIDNHFEQSDVLAAQLASDVAGLLQRAVEQRGRACLAVSGGTTPVLFFQQLAQQTISWQHVLITLVDERWVAPTDPQSNAALVQQHLLQHRAQEAFFLALFNDANTPEDGFMMCENRLHELVDQLDVAVLGMGNDGHTASWFPHSSALGALLDPLSHGRCYPVADQTPPRMSLTWGWLKHCEQLYLHFEGEQKNRTYEMAKGAAVEATHVFDSGDIHAMPVRTLLQGEVPLSIYRS</sequence>
<reference evidence="9 10" key="1">
    <citation type="submission" date="2017-07" db="EMBL/GenBank/DDBJ databases">
        <title>Annotated genome sequence of Bacterioplanes sanyensis isolated from Red Sea.</title>
        <authorList>
            <person name="Rehman Z.U."/>
        </authorList>
    </citation>
    <scope>NUCLEOTIDE SEQUENCE [LARGE SCALE GENOMIC DNA]</scope>
    <source>
        <strain evidence="9 10">NV9</strain>
    </source>
</reference>